<reference evidence="9" key="1">
    <citation type="submission" date="2022-01" db="EMBL/GenBank/DDBJ databases">
        <authorList>
            <person name="King R."/>
        </authorList>
    </citation>
    <scope>NUCLEOTIDE SEQUENCE</scope>
</reference>
<evidence type="ECO:0000256" key="3">
    <source>
        <dbReference type="ARBA" id="ARBA00022692"/>
    </source>
</evidence>
<feature type="transmembrane region" description="Helical" evidence="8">
    <location>
        <begin position="315"/>
        <end position="335"/>
    </location>
</feature>
<dbReference type="OrthoDB" id="8195814at2759"/>
<keyword evidence="3 8" id="KW-0812">Transmembrane</keyword>
<reference evidence="9" key="2">
    <citation type="submission" date="2022-10" db="EMBL/GenBank/DDBJ databases">
        <authorList>
            <consortium name="ENA_rothamsted_submissions"/>
            <consortium name="culmorum"/>
            <person name="King R."/>
        </authorList>
    </citation>
    <scope>NUCLEOTIDE SEQUENCE</scope>
</reference>
<keyword evidence="2" id="KW-1003">Cell membrane</keyword>
<sequence>MMDFDTTRGLIFHGSVENLLQDVFPKIGKYNPKTRFLIFLTGETSDNIMHEIFLKGWNQYRIHDIFIIIDEEFKQFFQTFNLYSYNLFTNKNTKAQLIKIEFPFMFGDGLDLLESFTDTRFSNLNGYALKVVLFQFLMVCKGEMDSSGYFLLETLKFQDAEALKILSKYMNFIIQFVKSADGINHGYQTSNKTFTGSLGMIEYEQADFAANARIVAEHDTSNSLCLFPTTTTKLKFAVPKKYWDEVNILASIYNFLDINLKVAIFTIFIVTPILILIFDRIQGIKNYSVFESLATNYLMFYAIMTFVSVKLPKNWTSRWVIGGVIIIWLIIGNIYSSKMIEFLNTNSGLKQIESIDELMESDLSVKVPYPMAILFEGNFKNTSMAHQFINRVVTKSRELERIGNKWAFIDIENMGDLIRSKKFALLFLDNLIEHVEKVYFDKNGNNILTHIEETPYEYYYATSVPKTSPFVKRFNELLMRIFETGISKYQMNMALTDNDLIYIRRMKEGKVPNNGLKSLSLQQLYSVFHVYLISIGSCLCFFIAEIALHKFKSLKVSFS</sequence>
<dbReference type="InterPro" id="IPR052192">
    <property type="entry name" value="Insect_Ionotropic_Sensory_Rcpt"/>
</dbReference>
<name>A0A9N9S2S9_9DIPT</name>
<dbReference type="SUPFAM" id="SSF53850">
    <property type="entry name" value="Periplasmic binding protein-like II"/>
    <property type="match status" value="1"/>
</dbReference>
<keyword evidence="4 8" id="KW-1133">Transmembrane helix</keyword>
<feature type="transmembrane region" description="Helical" evidence="8">
    <location>
        <begin position="524"/>
        <end position="548"/>
    </location>
</feature>
<accession>A0A9N9S2S9</accession>
<evidence type="ECO:0000256" key="5">
    <source>
        <dbReference type="ARBA" id="ARBA00023136"/>
    </source>
</evidence>
<dbReference type="GO" id="GO:0005886">
    <property type="term" value="C:plasma membrane"/>
    <property type="evidence" value="ECO:0007669"/>
    <property type="project" value="UniProtKB-SubCell"/>
</dbReference>
<evidence type="ECO:0000256" key="6">
    <source>
        <dbReference type="ARBA" id="ARBA00023170"/>
    </source>
</evidence>
<keyword evidence="6" id="KW-0675">Receptor</keyword>
<organism evidence="9 10">
    <name type="scientific">Chironomus riparius</name>
    <dbReference type="NCBI Taxonomy" id="315576"/>
    <lineage>
        <taxon>Eukaryota</taxon>
        <taxon>Metazoa</taxon>
        <taxon>Ecdysozoa</taxon>
        <taxon>Arthropoda</taxon>
        <taxon>Hexapoda</taxon>
        <taxon>Insecta</taxon>
        <taxon>Pterygota</taxon>
        <taxon>Neoptera</taxon>
        <taxon>Endopterygota</taxon>
        <taxon>Diptera</taxon>
        <taxon>Nematocera</taxon>
        <taxon>Chironomoidea</taxon>
        <taxon>Chironomidae</taxon>
        <taxon>Chironominae</taxon>
        <taxon>Chironomus</taxon>
    </lineage>
</organism>
<evidence type="ECO:0000256" key="1">
    <source>
        <dbReference type="ARBA" id="ARBA00004651"/>
    </source>
</evidence>
<dbReference type="PANTHER" id="PTHR42643">
    <property type="entry name" value="IONOTROPIC RECEPTOR 20A-RELATED"/>
    <property type="match status" value="1"/>
</dbReference>
<proteinExistence type="predicted"/>
<evidence type="ECO:0000256" key="4">
    <source>
        <dbReference type="ARBA" id="ARBA00022989"/>
    </source>
</evidence>
<evidence type="ECO:0000313" key="10">
    <source>
        <dbReference type="Proteomes" id="UP001153620"/>
    </source>
</evidence>
<dbReference type="Proteomes" id="UP001153620">
    <property type="component" value="Chromosome 3"/>
</dbReference>
<protein>
    <recommendedName>
        <fullName evidence="11">Ionotropic receptor</fullName>
    </recommendedName>
</protein>
<evidence type="ECO:0000313" key="9">
    <source>
        <dbReference type="EMBL" id="CAG9807798.1"/>
    </source>
</evidence>
<comment type="subcellular location">
    <subcellularLocation>
        <location evidence="1">Cell membrane</location>
        <topology evidence="1">Multi-pass membrane protein</topology>
    </subcellularLocation>
</comment>
<evidence type="ECO:0000256" key="2">
    <source>
        <dbReference type="ARBA" id="ARBA00022475"/>
    </source>
</evidence>
<evidence type="ECO:0008006" key="11">
    <source>
        <dbReference type="Google" id="ProtNLM"/>
    </source>
</evidence>
<keyword evidence="5 8" id="KW-0472">Membrane</keyword>
<gene>
    <name evidence="9" type="ORF">CHIRRI_LOCUS10644</name>
</gene>
<dbReference type="EMBL" id="OU895879">
    <property type="protein sequence ID" value="CAG9807798.1"/>
    <property type="molecule type" value="Genomic_DNA"/>
</dbReference>
<dbReference type="AlphaFoldDB" id="A0A9N9S2S9"/>
<dbReference type="Gene3D" id="3.40.190.10">
    <property type="entry name" value="Periplasmic binding protein-like II"/>
    <property type="match status" value="1"/>
</dbReference>
<keyword evidence="7" id="KW-0325">Glycoprotein</keyword>
<keyword evidence="10" id="KW-1185">Reference proteome</keyword>
<evidence type="ECO:0000256" key="7">
    <source>
        <dbReference type="ARBA" id="ARBA00023180"/>
    </source>
</evidence>
<evidence type="ECO:0000256" key="8">
    <source>
        <dbReference type="SAM" id="Phobius"/>
    </source>
</evidence>
<dbReference type="PANTHER" id="PTHR42643:SF30">
    <property type="entry name" value="IONOTROPIC RECEPTOR 40A-RELATED"/>
    <property type="match status" value="1"/>
</dbReference>
<feature type="transmembrane region" description="Helical" evidence="8">
    <location>
        <begin position="258"/>
        <end position="278"/>
    </location>
</feature>
<feature type="transmembrane region" description="Helical" evidence="8">
    <location>
        <begin position="290"/>
        <end position="309"/>
    </location>
</feature>
<dbReference type="Gene3D" id="1.10.287.70">
    <property type="match status" value="1"/>
</dbReference>